<keyword evidence="3 7" id="KW-0479">Metal-binding</keyword>
<evidence type="ECO:0000256" key="1">
    <source>
        <dbReference type="ARBA" id="ARBA00010617"/>
    </source>
</evidence>
<evidence type="ECO:0008006" key="10">
    <source>
        <dbReference type="Google" id="ProtNLM"/>
    </source>
</evidence>
<keyword evidence="2 7" id="KW-0349">Heme</keyword>
<evidence type="ECO:0000313" key="8">
    <source>
        <dbReference type="EMBL" id="CAF5003784.1"/>
    </source>
</evidence>
<evidence type="ECO:0000256" key="3">
    <source>
        <dbReference type="ARBA" id="ARBA00022723"/>
    </source>
</evidence>
<dbReference type="GO" id="GO:0020037">
    <property type="term" value="F:heme binding"/>
    <property type="evidence" value="ECO:0007669"/>
    <property type="project" value="InterPro"/>
</dbReference>
<dbReference type="PANTHER" id="PTHR24302:SF15">
    <property type="entry name" value="FATTY-ACID PEROXYGENASE"/>
    <property type="match status" value="1"/>
</dbReference>
<feature type="non-terminal residue" evidence="8">
    <location>
        <position position="75"/>
    </location>
</feature>
<dbReference type="Gene3D" id="1.10.630.10">
    <property type="entry name" value="Cytochrome P450"/>
    <property type="match status" value="1"/>
</dbReference>
<dbReference type="AlphaFoldDB" id="A0A8S3DEK4"/>
<evidence type="ECO:0000256" key="4">
    <source>
        <dbReference type="ARBA" id="ARBA00023002"/>
    </source>
</evidence>
<dbReference type="PROSITE" id="PS00086">
    <property type="entry name" value="CYTOCHROME_P450"/>
    <property type="match status" value="1"/>
</dbReference>
<dbReference type="InterPro" id="IPR036396">
    <property type="entry name" value="Cyt_P450_sf"/>
</dbReference>
<gene>
    <name evidence="8" type="ORF">GIL414_LOCUS57409</name>
</gene>
<dbReference type="GO" id="GO:0005506">
    <property type="term" value="F:iron ion binding"/>
    <property type="evidence" value="ECO:0007669"/>
    <property type="project" value="InterPro"/>
</dbReference>
<proteinExistence type="inferred from homology"/>
<reference evidence="8" key="1">
    <citation type="submission" date="2021-02" db="EMBL/GenBank/DDBJ databases">
        <authorList>
            <person name="Nowell W R."/>
        </authorList>
    </citation>
    <scope>NUCLEOTIDE SEQUENCE</scope>
</reference>
<dbReference type="EMBL" id="CAJOBJ010208388">
    <property type="protein sequence ID" value="CAF5003784.1"/>
    <property type="molecule type" value="Genomic_DNA"/>
</dbReference>
<dbReference type="InterPro" id="IPR050705">
    <property type="entry name" value="Cytochrome_P450_3A"/>
</dbReference>
<protein>
    <recommendedName>
        <fullName evidence="10">Cytochrome P450</fullName>
    </recommendedName>
</protein>
<dbReference type="InterPro" id="IPR001128">
    <property type="entry name" value="Cyt_P450"/>
</dbReference>
<evidence type="ECO:0000256" key="2">
    <source>
        <dbReference type="ARBA" id="ARBA00022617"/>
    </source>
</evidence>
<evidence type="ECO:0000256" key="5">
    <source>
        <dbReference type="ARBA" id="ARBA00023004"/>
    </source>
</evidence>
<name>A0A8S3DEK4_9BILA</name>
<evidence type="ECO:0000313" key="9">
    <source>
        <dbReference type="Proteomes" id="UP000681720"/>
    </source>
</evidence>
<organism evidence="8 9">
    <name type="scientific">Rotaria magnacalcarata</name>
    <dbReference type="NCBI Taxonomy" id="392030"/>
    <lineage>
        <taxon>Eukaryota</taxon>
        <taxon>Metazoa</taxon>
        <taxon>Spiralia</taxon>
        <taxon>Gnathifera</taxon>
        <taxon>Rotifera</taxon>
        <taxon>Eurotatoria</taxon>
        <taxon>Bdelloidea</taxon>
        <taxon>Philodinida</taxon>
        <taxon>Philodinidae</taxon>
        <taxon>Rotaria</taxon>
    </lineage>
</organism>
<sequence length="75" mass="8635">MFTLHFDADLWGPVDPHIFYPERFATKRHPMAWIAFGAGPRNCVGMRFAMMEIKILLVRLLKTYSIVDCGAPTHK</sequence>
<dbReference type="Proteomes" id="UP000681720">
    <property type="component" value="Unassembled WGS sequence"/>
</dbReference>
<dbReference type="SUPFAM" id="SSF48264">
    <property type="entry name" value="Cytochrome P450"/>
    <property type="match status" value="1"/>
</dbReference>
<keyword evidence="7" id="KW-0503">Monooxygenase</keyword>
<dbReference type="Pfam" id="PF00067">
    <property type="entry name" value="p450"/>
    <property type="match status" value="1"/>
</dbReference>
<dbReference type="InterPro" id="IPR017972">
    <property type="entry name" value="Cyt_P450_CS"/>
</dbReference>
<comment type="function">
    <text evidence="6">Cytochromes P450 are a group of heme-thiolate monooxygenases. They oxidize a variety of structurally unrelated compounds, including steroids, fatty acids, and xenobiotics.</text>
</comment>
<accession>A0A8S3DEK4</accession>
<comment type="caution">
    <text evidence="8">The sequence shown here is derived from an EMBL/GenBank/DDBJ whole genome shotgun (WGS) entry which is preliminary data.</text>
</comment>
<keyword evidence="4 7" id="KW-0560">Oxidoreductase</keyword>
<evidence type="ECO:0000256" key="6">
    <source>
        <dbReference type="ARBA" id="ARBA00043906"/>
    </source>
</evidence>
<dbReference type="GO" id="GO:0008395">
    <property type="term" value="F:steroid hydroxylase activity"/>
    <property type="evidence" value="ECO:0007669"/>
    <property type="project" value="TreeGrafter"/>
</dbReference>
<dbReference type="PANTHER" id="PTHR24302">
    <property type="entry name" value="CYTOCHROME P450 FAMILY 3"/>
    <property type="match status" value="1"/>
</dbReference>
<keyword evidence="5 7" id="KW-0408">Iron</keyword>
<dbReference type="GO" id="GO:0016705">
    <property type="term" value="F:oxidoreductase activity, acting on paired donors, with incorporation or reduction of molecular oxygen"/>
    <property type="evidence" value="ECO:0007669"/>
    <property type="project" value="InterPro"/>
</dbReference>
<comment type="similarity">
    <text evidence="1 7">Belongs to the cytochrome P450 family.</text>
</comment>
<evidence type="ECO:0000256" key="7">
    <source>
        <dbReference type="RuleBase" id="RU000461"/>
    </source>
</evidence>